<dbReference type="GO" id="GO:0016020">
    <property type="term" value="C:membrane"/>
    <property type="evidence" value="ECO:0007669"/>
    <property type="project" value="UniProtKB-SubCell"/>
</dbReference>
<proteinExistence type="predicted"/>
<feature type="transmembrane region" description="Helical" evidence="5">
    <location>
        <begin position="218"/>
        <end position="239"/>
    </location>
</feature>
<keyword evidence="4 5" id="KW-0472">Membrane</keyword>
<evidence type="ECO:0000256" key="4">
    <source>
        <dbReference type="ARBA" id="ARBA00023136"/>
    </source>
</evidence>
<keyword evidence="8" id="KW-1185">Reference proteome</keyword>
<gene>
    <name evidence="7" type="ordered locus">Bcell_1295</name>
</gene>
<evidence type="ECO:0000313" key="8">
    <source>
        <dbReference type="Proteomes" id="UP000001401"/>
    </source>
</evidence>
<dbReference type="InterPro" id="IPR013525">
    <property type="entry name" value="ABC2_TM"/>
</dbReference>
<feature type="transmembrane region" description="Helical" evidence="5">
    <location>
        <begin position="165"/>
        <end position="183"/>
    </location>
</feature>
<keyword evidence="3 5" id="KW-1133">Transmembrane helix</keyword>
<organism evidence="7 8">
    <name type="scientific">Evansella cellulosilytica (strain ATCC 21833 / DSM 2522 / FERM P-1141 / JCM 9156 / N-4)</name>
    <name type="common">Bacillus cellulosilyticus</name>
    <dbReference type="NCBI Taxonomy" id="649639"/>
    <lineage>
        <taxon>Bacteria</taxon>
        <taxon>Bacillati</taxon>
        <taxon>Bacillota</taxon>
        <taxon>Bacilli</taxon>
        <taxon>Bacillales</taxon>
        <taxon>Bacillaceae</taxon>
        <taxon>Evansella</taxon>
    </lineage>
</organism>
<evidence type="ECO:0000259" key="6">
    <source>
        <dbReference type="Pfam" id="PF01061"/>
    </source>
</evidence>
<accession>E6TSQ2</accession>
<dbReference type="HOGENOM" id="CLU_1136776_0_0_9"/>
<protein>
    <submittedName>
        <fullName evidence="7">ABC-2 type transporter</fullName>
    </submittedName>
</protein>
<evidence type="ECO:0000256" key="5">
    <source>
        <dbReference type="SAM" id="Phobius"/>
    </source>
</evidence>
<dbReference type="AlphaFoldDB" id="E6TSQ2"/>
<feature type="transmembrane region" description="Helical" evidence="5">
    <location>
        <begin position="132"/>
        <end position="153"/>
    </location>
</feature>
<name>E6TSQ2_EVAC2</name>
<dbReference type="GO" id="GO:0140359">
    <property type="term" value="F:ABC-type transporter activity"/>
    <property type="evidence" value="ECO:0007669"/>
    <property type="project" value="InterPro"/>
</dbReference>
<dbReference type="Pfam" id="PF01061">
    <property type="entry name" value="ABC2_membrane"/>
    <property type="match status" value="1"/>
</dbReference>
<evidence type="ECO:0000313" key="7">
    <source>
        <dbReference type="EMBL" id="ADU29560.1"/>
    </source>
</evidence>
<evidence type="ECO:0000256" key="3">
    <source>
        <dbReference type="ARBA" id="ARBA00022989"/>
    </source>
</evidence>
<dbReference type="EMBL" id="CP002394">
    <property type="protein sequence ID" value="ADU29560.1"/>
    <property type="molecule type" value="Genomic_DNA"/>
</dbReference>
<dbReference type="RefSeq" id="WP_013487899.1">
    <property type="nucleotide sequence ID" value="NC_014829.1"/>
</dbReference>
<comment type="subcellular location">
    <subcellularLocation>
        <location evidence="1">Membrane</location>
        <topology evidence="1">Multi-pass membrane protein</topology>
    </subcellularLocation>
</comment>
<reference evidence="7 8" key="1">
    <citation type="submission" date="2010-12" db="EMBL/GenBank/DDBJ databases">
        <title>Complete sequence of Bacillus cellulosilyticus DSM 2522.</title>
        <authorList>
            <consortium name="US DOE Joint Genome Institute"/>
            <person name="Lucas S."/>
            <person name="Copeland A."/>
            <person name="Lapidus A."/>
            <person name="Cheng J.-F."/>
            <person name="Bruce D."/>
            <person name="Goodwin L."/>
            <person name="Pitluck S."/>
            <person name="Chertkov O."/>
            <person name="Detter J.C."/>
            <person name="Han C."/>
            <person name="Tapia R."/>
            <person name="Land M."/>
            <person name="Hauser L."/>
            <person name="Jeffries C."/>
            <person name="Kyrpides N."/>
            <person name="Ivanova N."/>
            <person name="Mikhailova N."/>
            <person name="Brumm P."/>
            <person name="Mead D."/>
            <person name="Woyke T."/>
        </authorList>
    </citation>
    <scope>NUCLEOTIDE SEQUENCE [LARGE SCALE GENOMIC DNA]</scope>
    <source>
        <strain evidence="8">ATCC 21833 / DSM 2522 / FERM P-1141 / JCM 9156 / N-4</strain>
    </source>
</reference>
<dbReference type="STRING" id="649639.Bcell_1295"/>
<dbReference type="eggNOG" id="COG0842">
    <property type="taxonomic scope" value="Bacteria"/>
</dbReference>
<feature type="domain" description="ABC-2 type transporter transmembrane" evidence="6">
    <location>
        <begin position="10"/>
        <end position="207"/>
    </location>
</feature>
<evidence type="ECO:0000256" key="2">
    <source>
        <dbReference type="ARBA" id="ARBA00022692"/>
    </source>
</evidence>
<feature type="transmembrane region" description="Helical" evidence="5">
    <location>
        <begin position="96"/>
        <end position="120"/>
    </location>
</feature>
<dbReference type="KEGG" id="bco:Bcell_1295"/>
<keyword evidence="2 5" id="KW-0812">Transmembrane</keyword>
<dbReference type="Proteomes" id="UP000001401">
    <property type="component" value="Chromosome"/>
</dbReference>
<sequence precursor="true">MMVLRSSAFMFRRMLRNYVSLCILLLTPIALITVLGFLADDAMNEQLGILIKAEVAVTMIFAFQLFSGFNTMEYVKGDLMSSTKWRMYSLPLKIQQHAASILIACTVFSVLQGYIIVLYTQFMYGIDWGNHVFILLALLAVAFLSQLVFINIVLGVKVYKTAERLGTTFGLVSLLLAEVWFPLPDNVIFNFLSTYGNPLSLVENMVYATMTGENVESAIISIVIIITVSILLVILSSFLGRRRLV</sequence>
<feature type="transmembrane region" description="Helical" evidence="5">
    <location>
        <begin position="55"/>
        <end position="75"/>
    </location>
</feature>
<evidence type="ECO:0000256" key="1">
    <source>
        <dbReference type="ARBA" id="ARBA00004141"/>
    </source>
</evidence>